<reference evidence="1 2" key="1">
    <citation type="submission" date="2018-06" db="EMBL/GenBank/DDBJ databases">
        <authorList>
            <consortium name="Pathogen Informatics"/>
            <person name="Doyle S."/>
        </authorList>
    </citation>
    <scope>NUCLEOTIDE SEQUENCE [LARGE SCALE GENOMIC DNA]</scope>
    <source>
        <strain evidence="1 2">NCTC12961</strain>
    </source>
</reference>
<name>A0A2X4U9I0_SERPL</name>
<sequence length="32" mass="3677">MLMILIVNKLYHSHEKSLEMPEYWNGEIGGGS</sequence>
<evidence type="ECO:0000313" key="2">
    <source>
        <dbReference type="Proteomes" id="UP000248897"/>
    </source>
</evidence>
<accession>A0A2X4U9I0</accession>
<organism evidence="1 2">
    <name type="scientific">Serratia plymuthica</name>
    <dbReference type="NCBI Taxonomy" id="82996"/>
    <lineage>
        <taxon>Bacteria</taxon>
        <taxon>Pseudomonadati</taxon>
        <taxon>Pseudomonadota</taxon>
        <taxon>Gammaproteobacteria</taxon>
        <taxon>Enterobacterales</taxon>
        <taxon>Yersiniaceae</taxon>
        <taxon>Serratia</taxon>
    </lineage>
</organism>
<gene>
    <name evidence="1" type="ORF">NCTC12961_02147</name>
</gene>
<dbReference type="EMBL" id="LS483469">
    <property type="protein sequence ID" value="SQI36456.1"/>
    <property type="molecule type" value="Genomic_DNA"/>
</dbReference>
<dbReference type="Proteomes" id="UP000248897">
    <property type="component" value="Chromosome 1"/>
</dbReference>
<protein>
    <submittedName>
        <fullName evidence="1">Uncharacterized protein</fullName>
    </submittedName>
</protein>
<evidence type="ECO:0000313" key="1">
    <source>
        <dbReference type="EMBL" id="SQI36456.1"/>
    </source>
</evidence>
<dbReference type="AlphaFoldDB" id="A0A2X4U9I0"/>
<proteinExistence type="predicted"/>